<dbReference type="OrthoDB" id="9798842at2"/>
<keyword evidence="3" id="KW-0963">Cytoplasm</keyword>
<dbReference type="GO" id="GO:0005737">
    <property type="term" value="C:cytoplasm"/>
    <property type="evidence" value="ECO:0007669"/>
    <property type="project" value="UniProtKB-SubCell"/>
</dbReference>
<dbReference type="RefSeq" id="WP_109765754.1">
    <property type="nucleotide sequence ID" value="NZ_JASHJV010000002.1"/>
</dbReference>
<dbReference type="GO" id="GO:0016151">
    <property type="term" value="F:nickel cation binding"/>
    <property type="evidence" value="ECO:0007669"/>
    <property type="project" value="UniProtKB-UniRule"/>
</dbReference>
<evidence type="ECO:0000313" key="4">
    <source>
        <dbReference type="EMBL" id="RKF07975.1"/>
    </source>
</evidence>
<accession>A0A3A8ADQ7</accession>
<proteinExistence type="inferred from homology"/>
<keyword evidence="3" id="KW-0996">Nickel insertion</keyword>
<comment type="subunit">
    <text evidence="3">UreD, UreF and UreG form a complex that acts as a GTP-hydrolysis-dependent molecular chaperone, activating the urease apoprotein by helping to assemble the nickel containing metallocenter of UreC. The UreE protein probably delivers the nickel.</text>
</comment>
<dbReference type="InterPro" id="IPR002669">
    <property type="entry name" value="UreD"/>
</dbReference>
<name>A0A3A8ADQ7_9HYPH</name>
<comment type="caution">
    <text evidence="4">The sequence shown here is derived from an EMBL/GenBank/DDBJ whole genome shotgun (WGS) entry which is preliminary data.</text>
</comment>
<organism evidence="4 5">
    <name type="scientific">Oceaniradius stylonematis</name>
    <dbReference type="NCBI Taxonomy" id="2184161"/>
    <lineage>
        <taxon>Bacteria</taxon>
        <taxon>Pseudomonadati</taxon>
        <taxon>Pseudomonadota</taxon>
        <taxon>Alphaproteobacteria</taxon>
        <taxon>Hyphomicrobiales</taxon>
        <taxon>Ahrensiaceae</taxon>
        <taxon>Oceaniradius</taxon>
    </lineage>
</organism>
<protein>
    <recommendedName>
        <fullName evidence="3">Urease accessory protein UreD</fullName>
    </recommendedName>
</protein>
<dbReference type="PANTHER" id="PTHR33643">
    <property type="entry name" value="UREASE ACCESSORY PROTEIN D"/>
    <property type="match status" value="1"/>
</dbReference>
<sequence>MQRSVGAGRIAVKAGPDGRTRLDALHQKANAKIRIPKAYGTALEAVLINTAGGLTGGDRLDWSAAAGAGTHLAIATQACERIYKSAGGTAQQTTRLDVGAGARLDWLPQETILFDDSGLDRSIEIDMAPDAAFVGLETLVLGRAAMGETVRRTHLRDRWRIRRAGQLIHADNVRLDGDATALADGPATLAGCTAIATLVHVAPGDDEQRAALSERLRAALAPMTAGALQVGVSAFAGKCVVRLMAPDAYRLRPLAIAALSILRDGAPLPAVWRS</sequence>
<gene>
    <name evidence="3" type="primary">ureD</name>
    <name evidence="4" type="ORF">DEM25_008565</name>
</gene>
<evidence type="ECO:0000313" key="5">
    <source>
        <dbReference type="Proteomes" id="UP000246132"/>
    </source>
</evidence>
<dbReference type="EMBL" id="QFWV02000004">
    <property type="protein sequence ID" value="RKF07975.1"/>
    <property type="molecule type" value="Genomic_DNA"/>
</dbReference>
<comment type="similarity">
    <text evidence="1 3">Belongs to the UreD family.</text>
</comment>
<keyword evidence="2 3" id="KW-0143">Chaperone</keyword>
<evidence type="ECO:0000256" key="3">
    <source>
        <dbReference type="HAMAP-Rule" id="MF_01384"/>
    </source>
</evidence>
<dbReference type="PANTHER" id="PTHR33643:SF1">
    <property type="entry name" value="UREASE ACCESSORY PROTEIN D"/>
    <property type="match status" value="1"/>
</dbReference>
<keyword evidence="5" id="KW-1185">Reference proteome</keyword>
<dbReference type="HAMAP" id="MF_01384">
    <property type="entry name" value="UreD"/>
    <property type="match status" value="1"/>
</dbReference>
<reference evidence="4 5" key="1">
    <citation type="journal article" date="2018" name="Int. J. Syst. Bacteriol.">
        <title>Oceaniradius stylonemae gen. nov., sp. nov., isolated from a red alga, Stylonema cornu-cervi.</title>
        <authorList>
            <person name="Jeong S."/>
        </authorList>
    </citation>
    <scope>NUCLEOTIDE SEQUENCE [LARGE SCALE GENOMIC DNA]</scope>
    <source>
        <strain evidence="4 5">StC1</strain>
    </source>
</reference>
<comment type="subcellular location">
    <subcellularLocation>
        <location evidence="3">Cytoplasm</location>
    </subcellularLocation>
</comment>
<evidence type="ECO:0000256" key="2">
    <source>
        <dbReference type="ARBA" id="ARBA00023186"/>
    </source>
</evidence>
<dbReference type="Proteomes" id="UP000246132">
    <property type="component" value="Unassembled WGS sequence"/>
</dbReference>
<dbReference type="Pfam" id="PF01774">
    <property type="entry name" value="UreD"/>
    <property type="match status" value="1"/>
</dbReference>
<dbReference type="AlphaFoldDB" id="A0A3A8ADQ7"/>
<comment type="function">
    <text evidence="3">Required for maturation of urease via the functional incorporation of the urease nickel metallocenter.</text>
</comment>
<evidence type="ECO:0000256" key="1">
    <source>
        <dbReference type="ARBA" id="ARBA00007177"/>
    </source>
</evidence>